<evidence type="ECO:0000256" key="7">
    <source>
        <dbReference type="SAM" id="MobiDB-lite"/>
    </source>
</evidence>
<comment type="similarity">
    <text evidence="2 6">Belongs to the SURF1 family.</text>
</comment>
<keyword evidence="6" id="KW-1003">Cell membrane</keyword>
<dbReference type="Proteomes" id="UP000277498">
    <property type="component" value="Unassembled WGS sequence"/>
</dbReference>
<gene>
    <name evidence="8" type="ORF">XINFAN_02079</name>
</gene>
<dbReference type="PANTHER" id="PTHR23427">
    <property type="entry name" value="SURFEIT LOCUS PROTEIN"/>
    <property type="match status" value="1"/>
</dbReference>
<dbReference type="AlphaFoldDB" id="A0A3P5X2U1"/>
<dbReference type="PANTHER" id="PTHR23427:SF2">
    <property type="entry name" value="SURFEIT LOCUS PROTEIN 1"/>
    <property type="match status" value="1"/>
</dbReference>
<reference evidence="8 9" key="1">
    <citation type="submission" date="2018-11" db="EMBL/GenBank/DDBJ databases">
        <authorList>
            <person name="Criscuolo A."/>
        </authorList>
    </citation>
    <scope>NUCLEOTIDE SEQUENCE [LARGE SCALE GENOMIC DNA]</scope>
    <source>
        <strain evidence="8">ACIP111625</strain>
    </source>
</reference>
<keyword evidence="9" id="KW-1185">Reference proteome</keyword>
<dbReference type="GO" id="GO:0005886">
    <property type="term" value="C:plasma membrane"/>
    <property type="evidence" value="ECO:0007669"/>
    <property type="project" value="UniProtKB-SubCell"/>
</dbReference>
<evidence type="ECO:0000256" key="4">
    <source>
        <dbReference type="ARBA" id="ARBA00022989"/>
    </source>
</evidence>
<keyword evidence="4 6" id="KW-1133">Transmembrane helix</keyword>
<evidence type="ECO:0000313" key="8">
    <source>
        <dbReference type="EMBL" id="VDC28305.1"/>
    </source>
</evidence>
<dbReference type="InterPro" id="IPR045214">
    <property type="entry name" value="Surf1/Surf4"/>
</dbReference>
<feature type="compositionally biased region" description="Basic and acidic residues" evidence="7">
    <location>
        <begin position="112"/>
        <end position="121"/>
    </location>
</feature>
<dbReference type="Pfam" id="PF02104">
    <property type="entry name" value="SURF1"/>
    <property type="match status" value="1"/>
</dbReference>
<evidence type="ECO:0000256" key="6">
    <source>
        <dbReference type="RuleBase" id="RU363076"/>
    </source>
</evidence>
<evidence type="ECO:0000256" key="5">
    <source>
        <dbReference type="ARBA" id="ARBA00023136"/>
    </source>
</evidence>
<dbReference type="RefSeq" id="WP_124086707.1">
    <property type="nucleotide sequence ID" value="NZ_UXAW01000067.1"/>
</dbReference>
<dbReference type="PROSITE" id="PS50895">
    <property type="entry name" value="SURF1"/>
    <property type="match status" value="1"/>
</dbReference>
<feature type="transmembrane region" description="Helical" evidence="6">
    <location>
        <begin position="192"/>
        <end position="214"/>
    </location>
</feature>
<evidence type="ECO:0000256" key="2">
    <source>
        <dbReference type="ARBA" id="ARBA00007165"/>
    </source>
</evidence>
<comment type="caution">
    <text evidence="6">Lacks conserved residue(s) required for the propagation of feature annotation.</text>
</comment>
<dbReference type="InterPro" id="IPR002994">
    <property type="entry name" value="Surf1/Shy1"/>
</dbReference>
<evidence type="ECO:0000256" key="3">
    <source>
        <dbReference type="ARBA" id="ARBA00022692"/>
    </source>
</evidence>
<dbReference type="OrthoDB" id="6079986at2"/>
<dbReference type="EMBL" id="UXAW01000067">
    <property type="protein sequence ID" value="VDC28305.1"/>
    <property type="molecule type" value="Genomic_DNA"/>
</dbReference>
<evidence type="ECO:0000313" key="9">
    <source>
        <dbReference type="Proteomes" id="UP000277498"/>
    </source>
</evidence>
<accession>A0A3P5X2U1</accession>
<keyword evidence="5 6" id="KW-0472">Membrane</keyword>
<sequence>MRQIIFALVIGLAGTAVLMSLGFWQLSRLDWKLGEIAKAEAMIAADPVALPERPDFTTDRYRPVRVSGAFTGAEAHVLTSTREWGPGFRIVAAFRTDAGRMILIDRGYVPEAERDTPRPPREASVTGNLNWPDDMTSATPAPDPAANLWFGRDVDAMSAWLQTEPVMVIAREPTGDGITPLPATAAFRNDHLGYAVTWFGLAIVWAGMTLGWLWRIRARKI</sequence>
<comment type="subcellular location">
    <subcellularLocation>
        <location evidence="6">Cell membrane</location>
        <topology evidence="6">Multi-pass membrane protein</topology>
    </subcellularLocation>
    <subcellularLocation>
        <location evidence="1">Membrane</location>
    </subcellularLocation>
</comment>
<organism evidence="8 9">
    <name type="scientific">Pseudogemmobacter humi</name>
    <dbReference type="NCBI Taxonomy" id="2483812"/>
    <lineage>
        <taxon>Bacteria</taxon>
        <taxon>Pseudomonadati</taxon>
        <taxon>Pseudomonadota</taxon>
        <taxon>Alphaproteobacteria</taxon>
        <taxon>Rhodobacterales</taxon>
        <taxon>Paracoccaceae</taxon>
        <taxon>Pseudogemmobacter</taxon>
    </lineage>
</organism>
<name>A0A3P5X2U1_9RHOB</name>
<dbReference type="CDD" id="cd06662">
    <property type="entry name" value="SURF1"/>
    <property type="match status" value="1"/>
</dbReference>
<proteinExistence type="inferred from homology"/>
<protein>
    <recommendedName>
        <fullName evidence="6">SURF1-like protein</fullName>
    </recommendedName>
</protein>
<keyword evidence="3 6" id="KW-0812">Transmembrane</keyword>
<evidence type="ECO:0000256" key="1">
    <source>
        <dbReference type="ARBA" id="ARBA00004370"/>
    </source>
</evidence>
<feature type="region of interest" description="Disordered" evidence="7">
    <location>
        <begin position="112"/>
        <end position="131"/>
    </location>
</feature>